<dbReference type="EMBL" id="WOCA01000034">
    <property type="protein sequence ID" value="MUK90815.1"/>
    <property type="molecule type" value="Genomic_DNA"/>
</dbReference>
<evidence type="ECO:0000313" key="2">
    <source>
        <dbReference type="EMBL" id="MUK90815.1"/>
    </source>
</evidence>
<keyword evidence="3" id="KW-1185">Reference proteome</keyword>
<dbReference type="AlphaFoldDB" id="A0A6N8FMV0"/>
<keyword evidence="1" id="KW-1133">Transmembrane helix</keyword>
<dbReference type="RefSeq" id="WP_155671954.1">
    <property type="nucleotide sequence ID" value="NZ_WOCA01000034.1"/>
</dbReference>
<evidence type="ECO:0000313" key="3">
    <source>
        <dbReference type="Proteomes" id="UP000469125"/>
    </source>
</evidence>
<dbReference type="Proteomes" id="UP000469125">
    <property type="component" value="Unassembled WGS sequence"/>
</dbReference>
<name>A0A6N8FMV0_9BACI</name>
<keyword evidence="1" id="KW-0472">Membrane</keyword>
<reference evidence="2 3" key="1">
    <citation type="submission" date="2019-11" db="EMBL/GenBank/DDBJ databases">
        <authorList>
            <person name="Li X."/>
        </authorList>
    </citation>
    <scope>NUCLEOTIDE SEQUENCE [LARGE SCALE GENOMIC DNA]</scope>
    <source>
        <strain evidence="2 3">L9</strain>
    </source>
</reference>
<keyword evidence="1" id="KW-0812">Transmembrane</keyword>
<comment type="caution">
    <text evidence="2">The sequence shown here is derived from an EMBL/GenBank/DDBJ whole genome shotgun (WGS) entry which is preliminary data.</text>
</comment>
<feature type="transmembrane region" description="Helical" evidence="1">
    <location>
        <begin position="42"/>
        <end position="60"/>
    </location>
</feature>
<accession>A0A6N8FMV0</accession>
<evidence type="ECO:0000256" key="1">
    <source>
        <dbReference type="SAM" id="Phobius"/>
    </source>
</evidence>
<sequence>MLDRIKALPEMVAFAIGLSLIIFSPIVLFLISFLISFGKWTAIIQAIVWGVATLFILSAADKRHSRIDKKK</sequence>
<proteinExistence type="predicted"/>
<protein>
    <submittedName>
        <fullName evidence="2">Uncharacterized protein</fullName>
    </submittedName>
</protein>
<feature type="transmembrane region" description="Helical" evidence="1">
    <location>
        <begin position="12"/>
        <end position="36"/>
    </location>
</feature>
<gene>
    <name evidence="2" type="ORF">GMD78_20915</name>
</gene>
<organism evidence="2 3">
    <name type="scientific">Ornithinibacillus caprae</name>
    <dbReference type="NCBI Taxonomy" id="2678566"/>
    <lineage>
        <taxon>Bacteria</taxon>
        <taxon>Bacillati</taxon>
        <taxon>Bacillota</taxon>
        <taxon>Bacilli</taxon>
        <taxon>Bacillales</taxon>
        <taxon>Bacillaceae</taxon>
        <taxon>Ornithinibacillus</taxon>
    </lineage>
</organism>